<dbReference type="Proteomes" id="UP000290287">
    <property type="component" value="Unassembled WGS sequence"/>
</dbReference>
<dbReference type="SUPFAM" id="SSF141072">
    <property type="entry name" value="CalX-like"/>
    <property type="match status" value="2"/>
</dbReference>
<feature type="non-terminal residue" evidence="5">
    <location>
        <position position="211"/>
    </location>
</feature>
<name>A0A4Q0Y5K8_9GAMM</name>
<keyword evidence="2" id="KW-0677">Repeat</keyword>
<dbReference type="InterPro" id="IPR038081">
    <property type="entry name" value="CalX-like_sf"/>
</dbReference>
<evidence type="ECO:0000256" key="2">
    <source>
        <dbReference type="ARBA" id="ARBA00022737"/>
    </source>
</evidence>
<feature type="non-terminal residue" evidence="5">
    <location>
        <position position="1"/>
    </location>
</feature>
<accession>A0A4Q0Y5K8</accession>
<evidence type="ECO:0000256" key="3">
    <source>
        <dbReference type="ARBA" id="ARBA00022837"/>
    </source>
</evidence>
<dbReference type="AlphaFoldDB" id="A0A4Q0Y5K8"/>
<evidence type="ECO:0000259" key="4">
    <source>
        <dbReference type="Pfam" id="PF03160"/>
    </source>
</evidence>
<evidence type="ECO:0000256" key="1">
    <source>
        <dbReference type="ARBA" id="ARBA00022729"/>
    </source>
</evidence>
<dbReference type="GO" id="GO:0007154">
    <property type="term" value="P:cell communication"/>
    <property type="evidence" value="ECO:0007669"/>
    <property type="project" value="InterPro"/>
</dbReference>
<gene>
    <name evidence="5" type="ORF">CS022_24780</name>
</gene>
<dbReference type="GO" id="GO:0016020">
    <property type="term" value="C:membrane"/>
    <property type="evidence" value="ECO:0007669"/>
    <property type="project" value="InterPro"/>
</dbReference>
<feature type="domain" description="Calx-beta" evidence="4">
    <location>
        <begin position="5"/>
        <end position="61"/>
    </location>
</feature>
<keyword evidence="6" id="KW-1185">Reference proteome</keyword>
<feature type="domain" description="Calx-beta" evidence="4">
    <location>
        <begin position="151"/>
        <end position="193"/>
    </location>
</feature>
<keyword evidence="3" id="KW-0106">Calcium</keyword>
<evidence type="ECO:0000313" key="6">
    <source>
        <dbReference type="Proteomes" id="UP000290287"/>
    </source>
</evidence>
<evidence type="ECO:0000313" key="5">
    <source>
        <dbReference type="EMBL" id="RXJ65447.1"/>
    </source>
</evidence>
<dbReference type="InterPro" id="IPR003644">
    <property type="entry name" value="Calx_beta"/>
</dbReference>
<dbReference type="RefSeq" id="WP_408057304.1">
    <property type="nucleotide sequence ID" value="NZ_PEIB01000106.1"/>
</dbReference>
<dbReference type="Gene3D" id="2.60.40.2030">
    <property type="match status" value="2"/>
</dbReference>
<dbReference type="Pfam" id="PF03160">
    <property type="entry name" value="Calx-beta"/>
    <property type="match status" value="2"/>
</dbReference>
<dbReference type="EMBL" id="PEIB01000106">
    <property type="protein sequence ID" value="RXJ65447.1"/>
    <property type="molecule type" value="Genomic_DNA"/>
</dbReference>
<reference evidence="5 6" key="1">
    <citation type="submission" date="2017-10" db="EMBL/GenBank/DDBJ databases">
        <title>Nyctiphanis sp. nov., isolated from the stomach of the euphausiid Nyctiphanes simplex (Hansen, 1911) in the Gulf of California.</title>
        <authorList>
            <person name="Gomez-Gil B."/>
            <person name="Aguilar-Mendez M."/>
            <person name="Lopez-Cortes A."/>
            <person name="Gomez-Gutierrez J."/>
            <person name="Roque A."/>
            <person name="Lang E."/>
            <person name="Gonzalez-Castillo A."/>
        </authorList>
    </citation>
    <scope>NUCLEOTIDE SEQUENCE [LARGE SCALE GENOMIC DNA]</scope>
    <source>
        <strain evidence="5 6">CAIM 600</strain>
    </source>
</reference>
<keyword evidence="1" id="KW-0732">Signal</keyword>
<sequence>VTQVTIPAGQSSVDFDIATIQDTIAEGSEDFTITIGNIAGGGFEALAVDSSNKSVTTTITDNEATPTLTVGDAGTVDEGNDATFDVTLSNPVQGNVSYTLTLTGSGNNPATIADDIDGVTLVDSQGNPITGATLTPNQDGTYTATVPGNVTAFSVLVSTTDDTLFEDNEGFTLAVTTTVVGQQLSDNGTATITDGEATPTLTVGDAGTVDE</sequence>
<comment type="caution">
    <text evidence="5">The sequence shown here is derived from an EMBL/GenBank/DDBJ whole genome shotgun (WGS) entry which is preliminary data.</text>
</comment>
<organism evidence="5 6">
    <name type="scientific">Veronia nyctiphanis</name>
    <dbReference type="NCBI Taxonomy" id="1278244"/>
    <lineage>
        <taxon>Bacteria</taxon>
        <taxon>Pseudomonadati</taxon>
        <taxon>Pseudomonadota</taxon>
        <taxon>Gammaproteobacteria</taxon>
        <taxon>Vibrionales</taxon>
        <taxon>Vibrionaceae</taxon>
        <taxon>Veronia</taxon>
    </lineage>
</organism>
<protein>
    <recommendedName>
        <fullName evidence="4">Calx-beta domain-containing protein</fullName>
    </recommendedName>
</protein>
<proteinExistence type="predicted"/>